<dbReference type="Gene3D" id="3.40.50.1820">
    <property type="entry name" value="alpha/beta hydrolase"/>
    <property type="match status" value="1"/>
</dbReference>
<evidence type="ECO:0000313" key="1">
    <source>
        <dbReference type="EMBL" id="SFH18236.1"/>
    </source>
</evidence>
<sequence length="115" mass="12136">MPPLLVTFHGATGVPGDMLTLLRTEAAQRKVLLLAPSSEQVTWDAIADGTFGKDAASVQHAMATVFDHFAVDRDRIAVADFASYALGLGLTNRDLFTRALPTPPTASRRAAATAA</sequence>
<protein>
    <submittedName>
        <fullName evidence="1">Uncharacterized protein</fullName>
    </submittedName>
</protein>
<name>A0A1I2XZS8_9ACTN</name>
<evidence type="ECO:0000313" key="2">
    <source>
        <dbReference type="Proteomes" id="UP000181942"/>
    </source>
</evidence>
<gene>
    <name evidence="1" type="ORF">SAMN02787118_1546</name>
</gene>
<dbReference type="RefSeq" id="WP_075033843.1">
    <property type="nucleotide sequence ID" value="NZ_FONR01000054.1"/>
</dbReference>
<dbReference type="OrthoDB" id="9780848at2"/>
<accession>A0A1I2XZS8</accession>
<proteinExistence type="predicted"/>
<dbReference type="EMBL" id="FONR01000054">
    <property type="protein sequence ID" value="SFH18236.1"/>
    <property type="molecule type" value="Genomic_DNA"/>
</dbReference>
<dbReference type="Proteomes" id="UP000181942">
    <property type="component" value="Unassembled WGS sequence"/>
</dbReference>
<dbReference type="InterPro" id="IPR029058">
    <property type="entry name" value="AB_hydrolase_fold"/>
</dbReference>
<reference evidence="1 2" key="1">
    <citation type="submission" date="2016-10" db="EMBL/GenBank/DDBJ databases">
        <authorList>
            <person name="de Groot N.N."/>
        </authorList>
    </citation>
    <scope>NUCLEOTIDE SEQUENCE [LARGE SCALE GENOMIC DNA]</scope>
    <source>
        <strain evidence="1 2">OK461</strain>
    </source>
</reference>
<organism evidence="1 2">
    <name type="scientific">Streptomyces mirabilis</name>
    <dbReference type="NCBI Taxonomy" id="68239"/>
    <lineage>
        <taxon>Bacteria</taxon>
        <taxon>Bacillati</taxon>
        <taxon>Actinomycetota</taxon>
        <taxon>Actinomycetes</taxon>
        <taxon>Kitasatosporales</taxon>
        <taxon>Streptomycetaceae</taxon>
        <taxon>Streptomyces</taxon>
    </lineage>
</organism>
<dbReference type="AlphaFoldDB" id="A0A1I2XZS8"/>